<feature type="compositionally biased region" description="Basic and acidic residues" evidence="1">
    <location>
        <begin position="1"/>
        <end position="33"/>
    </location>
</feature>
<name>A0A4Z2HQW0_9TELE</name>
<proteinExistence type="predicted"/>
<dbReference type="EMBL" id="SRLO01000193">
    <property type="protein sequence ID" value="TNN68229.1"/>
    <property type="molecule type" value="Genomic_DNA"/>
</dbReference>
<gene>
    <name evidence="2" type="ORF">EYF80_021551</name>
</gene>
<keyword evidence="3" id="KW-1185">Reference proteome</keyword>
<evidence type="ECO:0000313" key="3">
    <source>
        <dbReference type="Proteomes" id="UP000314294"/>
    </source>
</evidence>
<dbReference type="AlphaFoldDB" id="A0A4Z2HQW0"/>
<organism evidence="2 3">
    <name type="scientific">Liparis tanakae</name>
    <name type="common">Tanaka's snailfish</name>
    <dbReference type="NCBI Taxonomy" id="230148"/>
    <lineage>
        <taxon>Eukaryota</taxon>
        <taxon>Metazoa</taxon>
        <taxon>Chordata</taxon>
        <taxon>Craniata</taxon>
        <taxon>Vertebrata</taxon>
        <taxon>Euteleostomi</taxon>
        <taxon>Actinopterygii</taxon>
        <taxon>Neopterygii</taxon>
        <taxon>Teleostei</taxon>
        <taxon>Neoteleostei</taxon>
        <taxon>Acanthomorphata</taxon>
        <taxon>Eupercaria</taxon>
        <taxon>Perciformes</taxon>
        <taxon>Cottioidei</taxon>
        <taxon>Cottales</taxon>
        <taxon>Liparidae</taxon>
        <taxon>Liparis</taxon>
    </lineage>
</organism>
<comment type="caution">
    <text evidence="2">The sequence shown here is derived from an EMBL/GenBank/DDBJ whole genome shotgun (WGS) entry which is preliminary data.</text>
</comment>
<evidence type="ECO:0000256" key="1">
    <source>
        <dbReference type="SAM" id="MobiDB-lite"/>
    </source>
</evidence>
<reference evidence="2 3" key="1">
    <citation type="submission" date="2019-03" db="EMBL/GenBank/DDBJ databases">
        <title>First draft genome of Liparis tanakae, snailfish: a comprehensive survey of snailfish specific genes.</title>
        <authorList>
            <person name="Kim W."/>
            <person name="Song I."/>
            <person name="Jeong J.-H."/>
            <person name="Kim D."/>
            <person name="Kim S."/>
            <person name="Ryu S."/>
            <person name="Song J.Y."/>
            <person name="Lee S.K."/>
        </authorList>
    </citation>
    <scope>NUCLEOTIDE SEQUENCE [LARGE SCALE GENOMIC DNA]</scope>
    <source>
        <tissue evidence="2">Muscle</tissue>
    </source>
</reference>
<dbReference type="Proteomes" id="UP000314294">
    <property type="component" value="Unassembled WGS sequence"/>
</dbReference>
<feature type="region of interest" description="Disordered" evidence="1">
    <location>
        <begin position="1"/>
        <end position="41"/>
    </location>
</feature>
<accession>A0A4Z2HQW0</accession>
<evidence type="ECO:0000313" key="2">
    <source>
        <dbReference type="EMBL" id="TNN68229.1"/>
    </source>
</evidence>
<sequence length="65" mass="7342">MKEEGWTEWRQGDEEKRKEGDSCEVFGRRKESPSSDPHLLPPIYPPQAFLCSGATYGLEEWAAGA</sequence>
<protein>
    <submittedName>
        <fullName evidence="2">Uncharacterized protein</fullName>
    </submittedName>
</protein>